<feature type="transmembrane region" description="Helical" evidence="1">
    <location>
        <begin position="63"/>
        <end position="84"/>
    </location>
</feature>
<feature type="transmembrane region" description="Helical" evidence="1">
    <location>
        <begin position="30"/>
        <end position="51"/>
    </location>
</feature>
<evidence type="ECO:0000256" key="1">
    <source>
        <dbReference type="SAM" id="Phobius"/>
    </source>
</evidence>
<sequence length="136" mass="14394">MKQSWFVYMGLFDLALVAGFVGLFGPQSVLVSVVPAAMILAGVSALVAGTVARISVGPVSVSWRYFVALTYALFALILPANSLPHILAGTATGEEWMLFLAGTVGGSTLLFYGADIVRGGRHFSVETDVERRIELG</sequence>
<reference evidence="3" key="1">
    <citation type="submission" date="2016-10" db="EMBL/GenBank/DDBJ databases">
        <authorList>
            <person name="Varghese N."/>
            <person name="Submissions S."/>
        </authorList>
    </citation>
    <scope>NUCLEOTIDE SEQUENCE [LARGE SCALE GENOMIC DNA]</scope>
    <source>
        <strain evidence="3">CGMCC 1.7738</strain>
    </source>
</reference>
<keyword evidence="1" id="KW-1133">Transmembrane helix</keyword>
<gene>
    <name evidence="2" type="ORF">SAMN04487950_0636</name>
</gene>
<feature type="transmembrane region" description="Helical" evidence="1">
    <location>
        <begin position="5"/>
        <end position="24"/>
    </location>
</feature>
<dbReference type="STRING" id="553466.SAMN04487950_0636"/>
<dbReference type="Proteomes" id="UP000199607">
    <property type="component" value="Unassembled WGS sequence"/>
</dbReference>
<keyword evidence="1" id="KW-0812">Transmembrane</keyword>
<keyword evidence="1" id="KW-0472">Membrane</keyword>
<dbReference type="Pfam" id="PF25957">
    <property type="entry name" value="DUF7994"/>
    <property type="match status" value="1"/>
</dbReference>
<evidence type="ECO:0000313" key="2">
    <source>
        <dbReference type="EMBL" id="SFK69625.1"/>
    </source>
</evidence>
<keyword evidence="3" id="KW-1185">Reference proteome</keyword>
<organism evidence="2 3">
    <name type="scientific">Halogranum rubrum</name>
    <dbReference type="NCBI Taxonomy" id="553466"/>
    <lineage>
        <taxon>Archaea</taxon>
        <taxon>Methanobacteriati</taxon>
        <taxon>Methanobacteriota</taxon>
        <taxon>Stenosarchaea group</taxon>
        <taxon>Halobacteria</taxon>
        <taxon>Halobacteriales</taxon>
        <taxon>Haloferacaceae</taxon>
    </lineage>
</organism>
<dbReference type="RefSeq" id="WP_089865591.1">
    <property type="nucleotide sequence ID" value="NZ_FOTC01000001.1"/>
</dbReference>
<proteinExistence type="predicted"/>
<dbReference type="AlphaFoldDB" id="A0A1I4BLM5"/>
<evidence type="ECO:0000313" key="3">
    <source>
        <dbReference type="Proteomes" id="UP000199607"/>
    </source>
</evidence>
<dbReference type="EMBL" id="FOTC01000001">
    <property type="protein sequence ID" value="SFK69625.1"/>
    <property type="molecule type" value="Genomic_DNA"/>
</dbReference>
<feature type="transmembrane region" description="Helical" evidence="1">
    <location>
        <begin position="96"/>
        <end position="114"/>
    </location>
</feature>
<protein>
    <submittedName>
        <fullName evidence="2">Uncharacterized protein</fullName>
    </submittedName>
</protein>
<dbReference type="InterPro" id="IPR058307">
    <property type="entry name" value="DUF7994"/>
</dbReference>
<accession>A0A1I4BLM5</accession>
<name>A0A1I4BLM5_9EURY</name>